<sequence length="68" mass="7471">MPEQRITLTIDEQGGITAKTSGFKGETCLEALDELLDLEAGVSSVKKTDEYNQQVDVRAKTTVTQRRG</sequence>
<keyword evidence="2" id="KW-1185">Reference proteome</keyword>
<dbReference type="RefSeq" id="WP_379909274.1">
    <property type="nucleotide sequence ID" value="NZ_JBHSWE010000001.1"/>
</dbReference>
<evidence type="ECO:0000313" key="1">
    <source>
        <dbReference type="EMBL" id="MFC6670774.1"/>
    </source>
</evidence>
<evidence type="ECO:0000313" key="2">
    <source>
        <dbReference type="Proteomes" id="UP001596422"/>
    </source>
</evidence>
<accession>A0ABW2A040</accession>
<name>A0ABW2A040_9GAMM</name>
<proteinExistence type="predicted"/>
<dbReference type="Proteomes" id="UP001596422">
    <property type="component" value="Unassembled WGS sequence"/>
</dbReference>
<reference evidence="2" key="1">
    <citation type="journal article" date="2019" name="Int. J. Syst. Evol. Microbiol.">
        <title>The Global Catalogue of Microorganisms (GCM) 10K type strain sequencing project: providing services to taxonomists for standard genome sequencing and annotation.</title>
        <authorList>
            <consortium name="The Broad Institute Genomics Platform"/>
            <consortium name="The Broad Institute Genome Sequencing Center for Infectious Disease"/>
            <person name="Wu L."/>
            <person name="Ma J."/>
        </authorList>
    </citation>
    <scope>NUCLEOTIDE SEQUENCE [LARGE SCALE GENOMIC DNA]</scope>
    <source>
        <strain evidence="2">NBRC 111756</strain>
    </source>
</reference>
<gene>
    <name evidence="1" type="ORF">ACFQDL_12355</name>
</gene>
<comment type="caution">
    <text evidence="1">The sequence shown here is derived from an EMBL/GenBank/DDBJ whole genome shotgun (WGS) entry which is preliminary data.</text>
</comment>
<protein>
    <submittedName>
        <fullName evidence="1">DUF2997 domain-containing protein</fullName>
    </submittedName>
</protein>
<dbReference type="Pfam" id="PF11211">
    <property type="entry name" value="DUF2997"/>
    <property type="match status" value="1"/>
</dbReference>
<dbReference type="EMBL" id="JBHSWE010000001">
    <property type="protein sequence ID" value="MFC6670774.1"/>
    <property type="molecule type" value="Genomic_DNA"/>
</dbReference>
<dbReference type="InterPro" id="IPR021375">
    <property type="entry name" value="DUF2997"/>
</dbReference>
<organism evidence="1 2">
    <name type="scientific">Marinobacterium aestuariivivens</name>
    <dbReference type="NCBI Taxonomy" id="1698799"/>
    <lineage>
        <taxon>Bacteria</taxon>
        <taxon>Pseudomonadati</taxon>
        <taxon>Pseudomonadota</taxon>
        <taxon>Gammaproteobacteria</taxon>
        <taxon>Oceanospirillales</taxon>
        <taxon>Oceanospirillaceae</taxon>
        <taxon>Marinobacterium</taxon>
    </lineage>
</organism>